<dbReference type="EMBL" id="JACXZA010000003">
    <property type="protein sequence ID" value="MBD3919859.1"/>
    <property type="molecule type" value="Genomic_DNA"/>
</dbReference>
<organism evidence="4 5">
    <name type="scientific">Paenibacillus terricola</name>
    <dbReference type="NCBI Taxonomy" id="2763503"/>
    <lineage>
        <taxon>Bacteria</taxon>
        <taxon>Bacillati</taxon>
        <taxon>Bacillota</taxon>
        <taxon>Bacilli</taxon>
        <taxon>Bacillales</taxon>
        <taxon>Paenibacillaceae</taxon>
        <taxon>Paenibacillus</taxon>
    </lineage>
</organism>
<evidence type="ECO:0000313" key="5">
    <source>
        <dbReference type="Proteomes" id="UP000609346"/>
    </source>
</evidence>
<evidence type="ECO:0000313" key="4">
    <source>
        <dbReference type="EMBL" id="MBD3919859.1"/>
    </source>
</evidence>
<dbReference type="RefSeq" id="WP_191204542.1">
    <property type="nucleotide sequence ID" value="NZ_JACXZA010000003.1"/>
</dbReference>
<name>A0ABR8MZ99_9BACL</name>
<dbReference type="PANTHER" id="PTHR42919">
    <property type="entry name" value="N-ALPHA-ACETYLTRANSFERASE"/>
    <property type="match status" value="1"/>
</dbReference>
<sequence length="198" mass="23256">MMMHIRPYEKKDETGWLRCRVLAFLDTAYYDHVLKNKERYSNPSIELVALDGEEIVGLIDIEFETTPGSVCSNRSQVGGMIWHIAVHPDYRRRGIGHSLLVEAIDRAQKLGTQHLEAWTRDDPWVKDWYLRMGFTWVESYLQVYMDGGKELKGSIESRIPQLYPVHVFAHYTGEDKANIRERFSRVHETNLYRLQLLQ</sequence>
<dbReference type="PANTHER" id="PTHR42919:SF8">
    <property type="entry name" value="N-ALPHA-ACETYLTRANSFERASE 50"/>
    <property type="match status" value="1"/>
</dbReference>
<protein>
    <submittedName>
        <fullName evidence="4">GNAT family N-acetyltransferase</fullName>
    </submittedName>
</protein>
<dbReference type="InterPro" id="IPR016181">
    <property type="entry name" value="Acyl_CoA_acyltransferase"/>
</dbReference>
<evidence type="ECO:0000256" key="1">
    <source>
        <dbReference type="ARBA" id="ARBA00022679"/>
    </source>
</evidence>
<gene>
    <name evidence="4" type="ORF">H8B09_13940</name>
</gene>
<dbReference type="InterPro" id="IPR000182">
    <property type="entry name" value="GNAT_dom"/>
</dbReference>
<feature type="domain" description="N-acetyltransferase" evidence="3">
    <location>
        <begin position="3"/>
        <end position="156"/>
    </location>
</feature>
<dbReference type="Pfam" id="PF00583">
    <property type="entry name" value="Acetyltransf_1"/>
    <property type="match status" value="1"/>
</dbReference>
<dbReference type="Gene3D" id="3.40.630.30">
    <property type="match status" value="1"/>
</dbReference>
<comment type="caution">
    <text evidence="4">The sequence shown here is derived from an EMBL/GenBank/DDBJ whole genome shotgun (WGS) entry which is preliminary data.</text>
</comment>
<dbReference type="SUPFAM" id="SSF55729">
    <property type="entry name" value="Acyl-CoA N-acyltransferases (Nat)"/>
    <property type="match status" value="1"/>
</dbReference>
<dbReference type="InterPro" id="IPR051556">
    <property type="entry name" value="N-term/lysine_N-AcTrnsfr"/>
</dbReference>
<dbReference type="PROSITE" id="PS51186">
    <property type="entry name" value="GNAT"/>
    <property type="match status" value="1"/>
</dbReference>
<keyword evidence="1" id="KW-0808">Transferase</keyword>
<evidence type="ECO:0000256" key="2">
    <source>
        <dbReference type="ARBA" id="ARBA00023315"/>
    </source>
</evidence>
<evidence type="ECO:0000259" key="3">
    <source>
        <dbReference type="PROSITE" id="PS51186"/>
    </source>
</evidence>
<proteinExistence type="predicted"/>
<keyword evidence="5" id="KW-1185">Reference proteome</keyword>
<accession>A0ABR8MZ99</accession>
<dbReference type="Proteomes" id="UP000609346">
    <property type="component" value="Unassembled WGS sequence"/>
</dbReference>
<reference evidence="4 5" key="1">
    <citation type="submission" date="2020-09" db="EMBL/GenBank/DDBJ databases">
        <title>Paenibacillus sp. strain PR3 16S rRNA gene Genome sequencing and assembly.</title>
        <authorList>
            <person name="Kim J."/>
        </authorList>
    </citation>
    <scope>NUCLEOTIDE SEQUENCE [LARGE SCALE GENOMIC DNA]</scope>
    <source>
        <strain evidence="4 5">PR3</strain>
    </source>
</reference>
<keyword evidence="2" id="KW-0012">Acyltransferase</keyword>
<dbReference type="CDD" id="cd04301">
    <property type="entry name" value="NAT_SF"/>
    <property type="match status" value="1"/>
</dbReference>